<feature type="domain" description="Mur ligase C-terminal" evidence="14">
    <location>
        <begin position="353"/>
        <end position="452"/>
    </location>
</feature>
<dbReference type="Gene3D" id="3.40.1190.10">
    <property type="entry name" value="Mur-like, catalytic domain"/>
    <property type="match status" value="1"/>
</dbReference>
<dbReference type="InterPro" id="IPR051046">
    <property type="entry name" value="MurCDEF_CellWall_CoF430Synth"/>
</dbReference>
<dbReference type="Pfam" id="PF08245">
    <property type="entry name" value="Mur_ligase_M"/>
    <property type="match status" value="1"/>
</dbReference>
<evidence type="ECO:0000313" key="16">
    <source>
        <dbReference type="EMBL" id="NYE13012.1"/>
    </source>
</evidence>
<dbReference type="Gene3D" id="3.90.190.20">
    <property type="entry name" value="Mur ligase, C-terminal domain"/>
    <property type="match status" value="1"/>
</dbReference>
<dbReference type="InterPro" id="IPR004101">
    <property type="entry name" value="Mur_ligase_C"/>
</dbReference>
<dbReference type="Proteomes" id="UP000591272">
    <property type="component" value="Unassembled WGS sequence"/>
</dbReference>
<feature type="compositionally biased region" description="Low complexity" evidence="12">
    <location>
        <begin position="521"/>
        <end position="539"/>
    </location>
</feature>
<dbReference type="GO" id="GO:0009252">
    <property type="term" value="P:peptidoglycan biosynthetic process"/>
    <property type="evidence" value="ECO:0007669"/>
    <property type="project" value="UniProtKB-UniRule"/>
</dbReference>
<dbReference type="Pfam" id="PF01225">
    <property type="entry name" value="Mur_ligase"/>
    <property type="match status" value="1"/>
</dbReference>
<dbReference type="GO" id="GO:0005524">
    <property type="term" value="F:ATP binding"/>
    <property type="evidence" value="ECO:0007669"/>
    <property type="project" value="UniProtKB-UniRule"/>
</dbReference>
<dbReference type="NCBIfam" id="TIGR01143">
    <property type="entry name" value="murF"/>
    <property type="match status" value="1"/>
</dbReference>
<dbReference type="GO" id="GO:0051301">
    <property type="term" value="P:cell division"/>
    <property type="evidence" value="ECO:0007669"/>
    <property type="project" value="UniProtKB-KW"/>
</dbReference>
<comment type="function">
    <text evidence="10 11">Involved in cell wall formation. Catalyzes the final step in the synthesis of UDP-N-acetylmuramoyl-pentapeptide, the precursor of murein.</text>
</comment>
<evidence type="ECO:0000256" key="4">
    <source>
        <dbReference type="ARBA" id="ARBA00022741"/>
    </source>
</evidence>
<keyword evidence="17" id="KW-1185">Reference proteome</keyword>
<dbReference type="SUPFAM" id="SSF53244">
    <property type="entry name" value="MurD-like peptide ligases, peptide-binding domain"/>
    <property type="match status" value="1"/>
</dbReference>
<keyword evidence="1 10" id="KW-0963">Cytoplasm</keyword>
<organism evidence="16 17">
    <name type="scientific">Actinomadura citrea</name>
    <dbReference type="NCBI Taxonomy" id="46158"/>
    <lineage>
        <taxon>Bacteria</taxon>
        <taxon>Bacillati</taxon>
        <taxon>Actinomycetota</taxon>
        <taxon>Actinomycetes</taxon>
        <taxon>Streptosporangiales</taxon>
        <taxon>Thermomonosporaceae</taxon>
        <taxon>Actinomadura</taxon>
    </lineage>
</organism>
<feature type="compositionally biased region" description="Polar residues" evidence="12">
    <location>
        <begin position="605"/>
        <end position="614"/>
    </location>
</feature>
<keyword evidence="3 10" id="KW-0132">Cell division</keyword>
<evidence type="ECO:0000256" key="6">
    <source>
        <dbReference type="ARBA" id="ARBA00022960"/>
    </source>
</evidence>
<feature type="binding site" evidence="10">
    <location>
        <begin position="145"/>
        <end position="151"/>
    </location>
    <ligand>
        <name>ATP</name>
        <dbReference type="ChEBI" id="CHEBI:30616"/>
    </ligand>
</feature>
<dbReference type="GO" id="GO:0071555">
    <property type="term" value="P:cell wall organization"/>
    <property type="evidence" value="ECO:0007669"/>
    <property type="project" value="UniProtKB-KW"/>
</dbReference>
<dbReference type="Gene3D" id="3.40.1390.10">
    <property type="entry name" value="MurE/MurF, N-terminal domain"/>
    <property type="match status" value="1"/>
</dbReference>
<dbReference type="GO" id="GO:0005737">
    <property type="term" value="C:cytoplasm"/>
    <property type="evidence" value="ECO:0007669"/>
    <property type="project" value="UniProtKB-SubCell"/>
</dbReference>
<dbReference type="InterPro" id="IPR013221">
    <property type="entry name" value="Mur_ligase_cen"/>
</dbReference>
<evidence type="ECO:0000256" key="10">
    <source>
        <dbReference type="HAMAP-Rule" id="MF_02019"/>
    </source>
</evidence>
<keyword evidence="4 10" id="KW-0547">Nucleotide-binding</keyword>
<dbReference type="PANTHER" id="PTHR43024">
    <property type="entry name" value="UDP-N-ACETYLMURAMOYL-TRIPEPTIDE--D-ALANYL-D-ALANINE LIGASE"/>
    <property type="match status" value="1"/>
</dbReference>
<keyword evidence="2 10" id="KW-0436">Ligase</keyword>
<dbReference type="SUPFAM" id="SSF53623">
    <property type="entry name" value="MurD-like peptide ligases, catalytic domain"/>
    <property type="match status" value="1"/>
</dbReference>
<evidence type="ECO:0000256" key="9">
    <source>
        <dbReference type="ARBA" id="ARBA00023316"/>
    </source>
</evidence>
<evidence type="ECO:0000256" key="12">
    <source>
        <dbReference type="SAM" id="MobiDB-lite"/>
    </source>
</evidence>
<dbReference type="SUPFAM" id="SSF52172">
    <property type="entry name" value="CheY-like"/>
    <property type="match status" value="1"/>
</dbReference>
<feature type="domain" description="Mur ligase central" evidence="15">
    <location>
        <begin position="144"/>
        <end position="329"/>
    </location>
</feature>
<evidence type="ECO:0000256" key="7">
    <source>
        <dbReference type="ARBA" id="ARBA00022984"/>
    </source>
</evidence>
<dbReference type="InterPro" id="IPR011006">
    <property type="entry name" value="CheY-like_superfamily"/>
</dbReference>
<keyword evidence="7 10" id="KW-0573">Peptidoglycan synthesis</keyword>
<feature type="region of interest" description="Disordered" evidence="12">
    <location>
        <begin position="564"/>
        <end position="625"/>
    </location>
</feature>
<dbReference type="Pfam" id="PF02875">
    <property type="entry name" value="Mur_ligase_C"/>
    <property type="match status" value="1"/>
</dbReference>
<keyword evidence="6 10" id="KW-0133">Cell shape</keyword>
<comment type="catalytic activity">
    <reaction evidence="10 11">
        <text>D-alanyl-D-alanine + UDP-N-acetyl-alpha-D-muramoyl-L-alanyl-gamma-D-glutamyl-meso-2,6-diaminopimelate + ATP = UDP-N-acetyl-alpha-D-muramoyl-L-alanyl-gamma-D-glutamyl-meso-2,6-diaminopimeloyl-D-alanyl-D-alanine + ADP + phosphate + H(+)</text>
        <dbReference type="Rhea" id="RHEA:28374"/>
        <dbReference type="ChEBI" id="CHEBI:15378"/>
        <dbReference type="ChEBI" id="CHEBI:30616"/>
        <dbReference type="ChEBI" id="CHEBI:43474"/>
        <dbReference type="ChEBI" id="CHEBI:57822"/>
        <dbReference type="ChEBI" id="CHEBI:61386"/>
        <dbReference type="ChEBI" id="CHEBI:83905"/>
        <dbReference type="ChEBI" id="CHEBI:456216"/>
        <dbReference type="EC" id="6.3.2.10"/>
    </reaction>
</comment>
<reference evidence="16 17" key="1">
    <citation type="submission" date="2020-07" db="EMBL/GenBank/DDBJ databases">
        <title>Sequencing the genomes of 1000 actinobacteria strains.</title>
        <authorList>
            <person name="Klenk H.-P."/>
        </authorList>
    </citation>
    <scope>NUCLEOTIDE SEQUENCE [LARGE SCALE GENOMIC DNA]</scope>
    <source>
        <strain evidence="16 17">DSM 43461</strain>
    </source>
</reference>
<name>A0A7Y9KBK0_9ACTN</name>
<evidence type="ECO:0000256" key="1">
    <source>
        <dbReference type="ARBA" id="ARBA00022490"/>
    </source>
</evidence>
<dbReference type="GO" id="GO:0008360">
    <property type="term" value="P:regulation of cell shape"/>
    <property type="evidence" value="ECO:0007669"/>
    <property type="project" value="UniProtKB-KW"/>
</dbReference>
<evidence type="ECO:0000256" key="11">
    <source>
        <dbReference type="RuleBase" id="RU004136"/>
    </source>
</evidence>
<dbReference type="AlphaFoldDB" id="A0A7Y9KBK0"/>
<dbReference type="SUPFAM" id="SSF63418">
    <property type="entry name" value="MurE/MurF N-terminal domain"/>
    <property type="match status" value="1"/>
</dbReference>
<dbReference type="PANTHER" id="PTHR43024:SF1">
    <property type="entry name" value="UDP-N-ACETYLMURAMOYL-TRIPEPTIDE--D-ALANYL-D-ALANINE LIGASE"/>
    <property type="match status" value="1"/>
</dbReference>
<evidence type="ECO:0000313" key="17">
    <source>
        <dbReference type="Proteomes" id="UP000591272"/>
    </source>
</evidence>
<keyword evidence="9 10" id="KW-0961">Cell wall biogenesis/degradation</keyword>
<keyword evidence="8 10" id="KW-0131">Cell cycle</keyword>
<evidence type="ECO:0000256" key="5">
    <source>
        <dbReference type="ARBA" id="ARBA00022840"/>
    </source>
</evidence>
<feature type="compositionally biased region" description="Low complexity" evidence="12">
    <location>
        <begin position="580"/>
        <end position="599"/>
    </location>
</feature>
<feature type="domain" description="Mur ligase N-terminal catalytic" evidence="13">
    <location>
        <begin position="67"/>
        <end position="110"/>
    </location>
</feature>
<evidence type="ECO:0000256" key="8">
    <source>
        <dbReference type="ARBA" id="ARBA00023306"/>
    </source>
</evidence>
<dbReference type="InterPro" id="IPR035911">
    <property type="entry name" value="MurE/MurF_N"/>
</dbReference>
<protein>
    <recommendedName>
        <fullName evidence="10 11">UDP-N-acetylmuramoyl-tripeptide--D-alanyl-D-alanine ligase</fullName>
        <ecNumber evidence="10 11">6.3.2.10</ecNumber>
    </recommendedName>
    <alternativeName>
        <fullName evidence="10">D-alanyl-D-alanine-adding enzyme</fullName>
    </alternativeName>
</protein>
<comment type="pathway">
    <text evidence="10 11">Cell wall biogenesis; peptidoglycan biosynthesis.</text>
</comment>
<evidence type="ECO:0000259" key="15">
    <source>
        <dbReference type="Pfam" id="PF08245"/>
    </source>
</evidence>
<comment type="caution">
    <text evidence="16">The sequence shown here is derived from an EMBL/GenBank/DDBJ whole genome shotgun (WGS) entry which is preliminary data.</text>
</comment>
<feature type="region of interest" description="Disordered" evidence="12">
    <location>
        <begin position="518"/>
        <end position="551"/>
    </location>
</feature>
<gene>
    <name evidence="10" type="primary">murF</name>
    <name evidence="16" type="ORF">BJ999_003308</name>
</gene>
<feature type="compositionally biased region" description="Polar residues" evidence="12">
    <location>
        <begin position="567"/>
        <end position="579"/>
    </location>
</feature>
<dbReference type="InterPro" id="IPR005863">
    <property type="entry name" value="UDP-N-AcMur_synth"/>
</dbReference>
<accession>A0A7Y9KBK0</accession>
<sequence length="625" mass="64006">MPAVKTTWCCRNVCVSRYAGDTLRRLDWGHDLQGNSMIPLSLAEIAKVVGGRVAGDDSVTVTAPAVLDGRQAEPGGLFVAFTGEHVDGHDYAGQAGRAGAVAVLGSRPTPLPTLVVEDPQAGLQALATHVVARLRDGLTVVGLTGSQGKTSTKDLLEAVLSSTAPTIATIGSLNNELGVPLTMLRADAATRFLVLEMGARHIGDIAELTGLVAPDIAIVLNVGQAHLGEFGSRAAIARAKGELVQGLVPGGTAVLNGDDPRVVAMRSLTEGPVLTFGRADRADVRALGLALDRLGRPSFTLRTTDASASVALPLVGAHQALNASAAAAAGLVAGVPLDVAAAAVATASLSKWRMELRELAGGAMLLNDSYNANPDSNRAALDALAAIGGGRRIAVLGEMLELGEASEAEHRAVGEYAAARADVVVAVGEAARPIADGARTRAVVPADKDAAADITGGGDTTLELLNINTYDIAVIDRDIPGPPGDEIAKRLVPSGSGMPILILTAADRLDDGAPGFEVGLTTTSRSPSSCRSSCSVSEHSTADVHTPGHPCERSQACAWIRSAARSAETTPTSHSPGNRSPSSKSSSPPKAVSSAPKKSWYSRGMRTQTHSPTPYASPHVGADRG</sequence>
<evidence type="ECO:0000256" key="2">
    <source>
        <dbReference type="ARBA" id="ARBA00022598"/>
    </source>
</evidence>
<dbReference type="HAMAP" id="MF_02019">
    <property type="entry name" value="MurF"/>
    <property type="match status" value="1"/>
</dbReference>
<evidence type="ECO:0000259" key="14">
    <source>
        <dbReference type="Pfam" id="PF02875"/>
    </source>
</evidence>
<dbReference type="UniPathway" id="UPA00219"/>
<dbReference type="InterPro" id="IPR036615">
    <property type="entry name" value="Mur_ligase_C_dom_sf"/>
</dbReference>
<comment type="subcellular location">
    <subcellularLocation>
        <location evidence="10 11">Cytoplasm</location>
    </subcellularLocation>
</comment>
<dbReference type="EC" id="6.3.2.10" evidence="10 11"/>
<dbReference type="GO" id="GO:0047480">
    <property type="term" value="F:UDP-N-acetylmuramoyl-tripeptide-D-alanyl-D-alanine ligase activity"/>
    <property type="evidence" value="ECO:0007669"/>
    <property type="project" value="UniProtKB-UniRule"/>
</dbReference>
<dbReference type="EMBL" id="JACCBT010000001">
    <property type="protein sequence ID" value="NYE13012.1"/>
    <property type="molecule type" value="Genomic_DNA"/>
</dbReference>
<comment type="similarity">
    <text evidence="10">Belongs to the MurCDEF family. MurF subfamily.</text>
</comment>
<proteinExistence type="inferred from homology"/>
<keyword evidence="5 10" id="KW-0067">ATP-binding</keyword>
<dbReference type="InterPro" id="IPR000713">
    <property type="entry name" value="Mur_ligase_N"/>
</dbReference>
<dbReference type="InterPro" id="IPR036565">
    <property type="entry name" value="Mur-like_cat_sf"/>
</dbReference>
<evidence type="ECO:0000256" key="3">
    <source>
        <dbReference type="ARBA" id="ARBA00022618"/>
    </source>
</evidence>
<evidence type="ECO:0000259" key="13">
    <source>
        <dbReference type="Pfam" id="PF01225"/>
    </source>
</evidence>